<sequence>MFQTEPSYSRQSPSSPPDSRPKRRRILSRAVELAMLAIVIGLIGYVGLYVVRVSRGVTKDADVRPQVVRLQVLNGGGIVGLADRMGRQLNGTADEQMEIQVVDVDDIDGRRVKRTFVISRVEKPDAAKALATRLGLDPSEVIYEPLENNIRQVTATLVLGDDYGSMRMPAKQQEK</sequence>
<accession>A0A855XAU5</accession>
<evidence type="ECO:0000256" key="2">
    <source>
        <dbReference type="SAM" id="Phobius"/>
    </source>
</evidence>
<feature type="compositionally biased region" description="Low complexity" evidence="1">
    <location>
        <begin position="1"/>
        <end position="13"/>
    </location>
</feature>
<dbReference type="Proteomes" id="UP000250918">
    <property type="component" value="Unassembled WGS sequence"/>
</dbReference>
<reference evidence="4 5" key="1">
    <citation type="journal article" date="2018" name="ISME J.">
        <title>A methanotrophic archaeon couples anaerobic oxidation of methane to Fe(III) reduction.</title>
        <authorList>
            <person name="Cai C."/>
            <person name="Leu A.O."/>
            <person name="Xie G.J."/>
            <person name="Guo J."/>
            <person name="Feng Y."/>
            <person name="Zhao J.X."/>
            <person name="Tyson G.W."/>
            <person name="Yuan Z."/>
            <person name="Hu S."/>
        </authorList>
    </citation>
    <scope>NUCLEOTIDE SEQUENCE [LARGE SCALE GENOMIC DNA]</scope>
    <source>
        <strain evidence="4">FeB_12</strain>
    </source>
</reference>
<feature type="domain" description="LytR/CpsA/Psr regulator C-terminal" evidence="3">
    <location>
        <begin position="68"/>
        <end position="163"/>
    </location>
</feature>
<evidence type="ECO:0000313" key="4">
    <source>
        <dbReference type="EMBL" id="PWB75302.1"/>
    </source>
</evidence>
<feature type="region of interest" description="Disordered" evidence="1">
    <location>
        <begin position="1"/>
        <end position="23"/>
    </location>
</feature>
<keyword evidence="2" id="KW-0812">Transmembrane</keyword>
<evidence type="ECO:0000259" key="3">
    <source>
        <dbReference type="Pfam" id="PF13399"/>
    </source>
</evidence>
<comment type="caution">
    <text evidence="4">The sequence shown here is derived from an EMBL/GenBank/DDBJ whole genome shotgun (WGS) entry which is preliminary data.</text>
</comment>
<feature type="transmembrane region" description="Helical" evidence="2">
    <location>
        <begin position="30"/>
        <end position="51"/>
    </location>
</feature>
<gene>
    <name evidence="4" type="ORF">C3F09_02775</name>
</gene>
<name>A0A855XAU5_9BACT</name>
<dbReference type="AlphaFoldDB" id="A0A855XAU5"/>
<dbReference type="Pfam" id="PF13399">
    <property type="entry name" value="LytR_C"/>
    <property type="match status" value="1"/>
</dbReference>
<protein>
    <recommendedName>
        <fullName evidence="3">LytR/CpsA/Psr regulator C-terminal domain-containing protein</fullName>
    </recommendedName>
</protein>
<evidence type="ECO:0000313" key="5">
    <source>
        <dbReference type="Proteomes" id="UP000250918"/>
    </source>
</evidence>
<keyword evidence="2" id="KW-1133">Transmembrane helix</keyword>
<dbReference type="InterPro" id="IPR027381">
    <property type="entry name" value="LytR/CpsA/Psr_C"/>
</dbReference>
<evidence type="ECO:0000256" key="1">
    <source>
        <dbReference type="SAM" id="MobiDB-lite"/>
    </source>
</evidence>
<dbReference type="EMBL" id="PQAP01000011">
    <property type="protein sequence ID" value="PWB75302.1"/>
    <property type="molecule type" value="Genomic_DNA"/>
</dbReference>
<dbReference type="Gene3D" id="3.30.70.2390">
    <property type="match status" value="1"/>
</dbReference>
<organism evidence="4 5">
    <name type="scientific">candidate division GN15 bacterium</name>
    <dbReference type="NCBI Taxonomy" id="2072418"/>
    <lineage>
        <taxon>Bacteria</taxon>
        <taxon>candidate division GN15</taxon>
    </lineage>
</organism>
<proteinExistence type="predicted"/>
<keyword evidence="2" id="KW-0472">Membrane</keyword>